<accession>A0A9J6B5S1</accession>
<dbReference type="PANTHER" id="PTHR45821">
    <property type="entry name" value="SNF2 DOMAIN-CONTAINING PROTEIN CLASSY 2-RELATED"/>
    <property type="match status" value="1"/>
</dbReference>
<dbReference type="InterPro" id="IPR038718">
    <property type="entry name" value="SNF2-like_sf"/>
</dbReference>
<dbReference type="GO" id="GO:0080188">
    <property type="term" value="P:gene silencing by siRNA-directed DNA methylation"/>
    <property type="evidence" value="ECO:0007669"/>
    <property type="project" value="InterPro"/>
</dbReference>
<evidence type="ECO:0000256" key="4">
    <source>
        <dbReference type="ARBA" id="ARBA00022840"/>
    </source>
</evidence>
<dbReference type="Proteomes" id="UP000824120">
    <property type="component" value="Chromosome 1"/>
</dbReference>
<evidence type="ECO:0000313" key="6">
    <source>
        <dbReference type="EMBL" id="KAG5631992.1"/>
    </source>
</evidence>
<protein>
    <submittedName>
        <fullName evidence="6">Uncharacterized protein</fullName>
    </submittedName>
</protein>
<dbReference type="PANTHER" id="PTHR45821:SF5">
    <property type="entry name" value="SNF2 DOMAIN-CONTAINING PROTEIN CLASSY 4"/>
    <property type="match status" value="1"/>
</dbReference>
<evidence type="ECO:0000256" key="3">
    <source>
        <dbReference type="ARBA" id="ARBA00022806"/>
    </source>
</evidence>
<dbReference type="InterPro" id="IPR044567">
    <property type="entry name" value="CLSY/DRD1"/>
</dbReference>
<dbReference type="GO" id="GO:0005634">
    <property type="term" value="C:nucleus"/>
    <property type="evidence" value="ECO:0007669"/>
    <property type="project" value="UniProtKB-SubCell"/>
</dbReference>
<proteinExistence type="predicted"/>
<evidence type="ECO:0000256" key="1">
    <source>
        <dbReference type="ARBA" id="ARBA00004123"/>
    </source>
</evidence>
<keyword evidence="3" id="KW-0347">Helicase</keyword>
<evidence type="ECO:0000313" key="7">
    <source>
        <dbReference type="Proteomes" id="UP000824120"/>
    </source>
</evidence>
<keyword evidence="4" id="KW-0067">ATP-binding</keyword>
<dbReference type="AlphaFoldDB" id="A0A9J6B5S1"/>
<dbReference type="GO" id="GO:0005524">
    <property type="term" value="F:ATP binding"/>
    <property type="evidence" value="ECO:0007669"/>
    <property type="project" value="UniProtKB-KW"/>
</dbReference>
<dbReference type="GO" id="GO:0004386">
    <property type="term" value="F:helicase activity"/>
    <property type="evidence" value="ECO:0007669"/>
    <property type="project" value="UniProtKB-KW"/>
</dbReference>
<keyword evidence="7" id="KW-1185">Reference proteome</keyword>
<evidence type="ECO:0000256" key="5">
    <source>
        <dbReference type="ARBA" id="ARBA00023242"/>
    </source>
</evidence>
<reference evidence="6 7" key="1">
    <citation type="submission" date="2020-09" db="EMBL/GenBank/DDBJ databases">
        <title>De no assembly of potato wild relative species, Solanum commersonii.</title>
        <authorList>
            <person name="Cho K."/>
        </authorList>
    </citation>
    <scope>NUCLEOTIDE SEQUENCE [LARGE SCALE GENOMIC DNA]</scope>
    <source>
        <strain evidence="6">LZ3.2</strain>
        <tissue evidence="6">Leaf</tissue>
    </source>
</reference>
<dbReference type="OrthoDB" id="2020972at2759"/>
<gene>
    <name evidence="6" type="ORF">H5410_003709</name>
</gene>
<keyword evidence="5" id="KW-0539">Nucleus</keyword>
<comment type="caution">
    <text evidence="6">The sequence shown here is derived from an EMBL/GenBank/DDBJ whole genome shotgun (WGS) entry which is preliminary data.</text>
</comment>
<keyword evidence="2" id="KW-0547">Nucleotide-binding</keyword>
<name>A0A9J6B5S1_SOLCO</name>
<dbReference type="Gene3D" id="3.40.50.10810">
    <property type="entry name" value="Tandem AAA-ATPase domain"/>
    <property type="match status" value="1"/>
</dbReference>
<sequence length="159" mass="18170">MGNHHLALGEQIGIICPVGRYGRKYFGTSPSLLDVDGFRVFDSFVAQYSPINGEGTVWDLVPQSAKEIVYPHYRGRFECLWNNIFGDITLERLRVPLSESNETCIISHQPGTRKTQITIVCLRSFLKLFTQYRLVTIAPSNLILNREDELKNGRWTSFC</sequence>
<keyword evidence="3" id="KW-0378">Hydrolase</keyword>
<organism evidence="6 7">
    <name type="scientific">Solanum commersonii</name>
    <name type="common">Commerson's wild potato</name>
    <name type="synonym">Commerson's nightshade</name>
    <dbReference type="NCBI Taxonomy" id="4109"/>
    <lineage>
        <taxon>Eukaryota</taxon>
        <taxon>Viridiplantae</taxon>
        <taxon>Streptophyta</taxon>
        <taxon>Embryophyta</taxon>
        <taxon>Tracheophyta</taxon>
        <taxon>Spermatophyta</taxon>
        <taxon>Magnoliopsida</taxon>
        <taxon>eudicotyledons</taxon>
        <taxon>Gunneridae</taxon>
        <taxon>Pentapetalae</taxon>
        <taxon>asterids</taxon>
        <taxon>lamiids</taxon>
        <taxon>Solanales</taxon>
        <taxon>Solanaceae</taxon>
        <taxon>Solanoideae</taxon>
        <taxon>Solaneae</taxon>
        <taxon>Solanum</taxon>
    </lineage>
</organism>
<evidence type="ECO:0000256" key="2">
    <source>
        <dbReference type="ARBA" id="ARBA00022741"/>
    </source>
</evidence>
<comment type="subcellular location">
    <subcellularLocation>
        <location evidence="1">Nucleus</location>
    </subcellularLocation>
</comment>
<dbReference type="EMBL" id="JACXVP010000001">
    <property type="protein sequence ID" value="KAG5631992.1"/>
    <property type="molecule type" value="Genomic_DNA"/>
</dbReference>